<dbReference type="AlphaFoldDB" id="A0A2V2NB11"/>
<organism evidence="1 2">
    <name type="scientific">Methanospirillum lacunae</name>
    <dbReference type="NCBI Taxonomy" id="668570"/>
    <lineage>
        <taxon>Archaea</taxon>
        <taxon>Methanobacteriati</taxon>
        <taxon>Methanobacteriota</taxon>
        <taxon>Stenosarchaea group</taxon>
        <taxon>Methanomicrobia</taxon>
        <taxon>Methanomicrobiales</taxon>
        <taxon>Methanospirillaceae</taxon>
        <taxon>Methanospirillum</taxon>
    </lineage>
</organism>
<proteinExistence type="predicted"/>
<dbReference type="EMBL" id="QGMY01000006">
    <property type="protein sequence ID" value="PWR72751.1"/>
    <property type="molecule type" value="Genomic_DNA"/>
</dbReference>
<sequence>MNRKTGLIFISFILLLFFITFQIVTDIPLSPLEKDTSMYHPIFLNKTNDNSVPVMEYRNQEIPISLKGTIDHIDFQITKKNSGQVLVYFVQNPGFVSLSKSQLTSDFIVTRPEWSGNYSEESITSVIFFQWAENSIKADPILKHFLPVYEYIFHEKNYLKILHPVYISQWYRGEEKPIARYFGMDFSKEMSTYVDAIEYQNNNRVDAQMLIYLKNICGSACWESSSKIADYIMSKPEWSGDRTKLSITTEIFLHWVAKDIRPVFQINLFTKVLYRHLVIGDGDSRQSPVSPIHLGYYYAGLNETPVMDPFLKRI</sequence>
<protein>
    <submittedName>
        <fullName evidence="1">Uncharacterized protein</fullName>
    </submittedName>
</protein>
<accession>A0A2V2NB11</accession>
<comment type="caution">
    <text evidence="1">The sequence shown here is derived from an EMBL/GenBank/DDBJ whole genome shotgun (WGS) entry which is preliminary data.</text>
</comment>
<name>A0A2V2NB11_9EURY</name>
<gene>
    <name evidence="1" type="ORF">DK846_07310</name>
</gene>
<evidence type="ECO:0000313" key="2">
    <source>
        <dbReference type="Proteomes" id="UP000245657"/>
    </source>
</evidence>
<keyword evidence="2" id="KW-1185">Reference proteome</keyword>
<reference evidence="1 2" key="1">
    <citation type="submission" date="2018-05" db="EMBL/GenBank/DDBJ databases">
        <title>Draft genome of Methanospirillum lacunae Ki8-1.</title>
        <authorList>
            <person name="Dueholm M.S."/>
            <person name="Nielsen P.H."/>
            <person name="Bakmann L.F."/>
            <person name="Otzen D.E."/>
        </authorList>
    </citation>
    <scope>NUCLEOTIDE SEQUENCE [LARGE SCALE GENOMIC DNA]</scope>
    <source>
        <strain evidence="1 2">Ki8-1</strain>
    </source>
</reference>
<evidence type="ECO:0000313" key="1">
    <source>
        <dbReference type="EMBL" id="PWR72751.1"/>
    </source>
</evidence>
<dbReference type="Proteomes" id="UP000245657">
    <property type="component" value="Unassembled WGS sequence"/>
</dbReference>